<keyword evidence="3" id="KW-1185">Reference proteome</keyword>
<sequence>MEHTVTEDSKEGGDNITHVPTIQEMNGNAKHPVQSTVSSDSSRAQEKKRSASSTKPPSSSSAHQKGTHTVDKVSHSSAVINPVVDLQSSVFGRSGSSLSSMTVPIRLDALSYLLNNALMGAYRMAPPMPMYGNQCAMPVCQSAGPLYPSPMGQVTPTNCAGHGCCSAHFTAPVCPTAQLVTHQPQVYPGNMCPESSRLLTRPTGTQNEATILYPPAVQQDTNAISMNTSVGWCTTKNGSANVIESNKWNNKPVEANLEKQNPNFVQPKSSFTGDPDGQNTSPKRTISNSSQGSFGSWKDNQRGNNWSGRQQRDFDRPMGRSNDNFSSSSWRGNSRDQGRDSGFGGKPWNSDFGNRKRNQDEGSWSQDEGQGGFKQGRWSSGRGRGGGSGSWQQRSDDSITRYEFGSSSGRFKSSATSSFASSFSKNDNSSDDWESSYKQEKTVDKRPSYSNSRAPSTPIDAHSSSFGKKDDSNDDWEADYKSAHSNKTILKVPSELDQKPPNLTPQLANRNREDVDIVFHTAADATVAEAPKAMEISDKGELVKKGATLKDKSNTPEPNTQNDEEKGIFEKFMPSSHSDTAPINDSTGQSAVDEMEEGELNDTLANVNTEQIHMKPINETPLCSRICTSPLPSEKEACCREVVISEDVKTQMDSINTPTVSEAVDSQKELLHISAVSVALPTHSFPTPSAVSESYYSKKELSPDSAVETGDTEVELSMQSTASEIVNATVDIADTCAFDEVVTKPEAMTEKSVGLDSVNAAKDNPSKLELEEAVNPPENTTNECDITDTNNIQHDVTNKFEVSEVVVTQQDTTNEPEVSEALIPQQDITNEHDVSEAVNTEQDITTEHEVSEAVSTLQDKTIEPEASGRNVDRKNIMQNLVVSEEVMTENGIARKSVDSDTVNANGLTKISAVYEAVVVDTELTNKCTGTDVINKSKEIPSTSTFLEVVDSDDILRSKETQIKDEEVVTLVFSSASDSTKHVVMEIRDTTDG</sequence>
<feature type="region of interest" description="Disordered" evidence="1">
    <location>
        <begin position="260"/>
        <end position="479"/>
    </location>
</feature>
<feature type="compositionally biased region" description="Basic and acidic residues" evidence="1">
    <location>
        <begin position="435"/>
        <end position="447"/>
    </location>
</feature>
<comment type="caution">
    <text evidence="2">The sequence shown here is derived from an EMBL/GenBank/DDBJ whole genome shotgun (WGS) entry which is preliminary data.</text>
</comment>
<feature type="region of interest" description="Disordered" evidence="1">
    <location>
        <begin position="546"/>
        <end position="565"/>
    </location>
</feature>
<evidence type="ECO:0000256" key="1">
    <source>
        <dbReference type="SAM" id="MobiDB-lite"/>
    </source>
</evidence>
<feature type="region of interest" description="Disordered" evidence="1">
    <location>
        <begin position="1"/>
        <end position="74"/>
    </location>
</feature>
<name>A0AAV7PYZ3_PLEWA</name>
<gene>
    <name evidence="2" type="ORF">NDU88_010800</name>
</gene>
<evidence type="ECO:0000313" key="2">
    <source>
        <dbReference type="EMBL" id="KAJ1132491.1"/>
    </source>
</evidence>
<feature type="compositionally biased region" description="Polar residues" evidence="1">
    <location>
        <begin position="321"/>
        <end position="332"/>
    </location>
</feature>
<proteinExistence type="predicted"/>
<dbReference type="EMBL" id="JANPWB010000011">
    <property type="protein sequence ID" value="KAJ1132491.1"/>
    <property type="molecule type" value="Genomic_DNA"/>
</dbReference>
<organism evidence="2 3">
    <name type="scientific">Pleurodeles waltl</name>
    <name type="common">Iberian ribbed newt</name>
    <dbReference type="NCBI Taxonomy" id="8319"/>
    <lineage>
        <taxon>Eukaryota</taxon>
        <taxon>Metazoa</taxon>
        <taxon>Chordata</taxon>
        <taxon>Craniata</taxon>
        <taxon>Vertebrata</taxon>
        <taxon>Euteleostomi</taxon>
        <taxon>Amphibia</taxon>
        <taxon>Batrachia</taxon>
        <taxon>Caudata</taxon>
        <taxon>Salamandroidea</taxon>
        <taxon>Salamandridae</taxon>
        <taxon>Pleurodelinae</taxon>
        <taxon>Pleurodeles</taxon>
    </lineage>
</organism>
<reference evidence="2" key="1">
    <citation type="journal article" date="2022" name="bioRxiv">
        <title>Sequencing and chromosome-scale assembly of the giantPleurodeles waltlgenome.</title>
        <authorList>
            <person name="Brown T."/>
            <person name="Elewa A."/>
            <person name="Iarovenko S."/>
            <person name="Subramanian E."/>
            <person name="Araus A.J."/>
            <person name="Petzold A."/>
            <person name="Susuki M."/>
            <person name="Suzuki K.-i.T."/>
            <person name="Hayashi T."/>
            <person name="Toyoda A."/>
            <person name="Oliveira C."/>
            <person name="Osipova E."/>
            <person name="Leigh N.D."/>
            <person name="Simon A."/>
            <person name="Yun M.H."/>
        </authorList>
    </citation>
    <scope>NUCLEOTIDE SEQUENCE</scope>
    <source>
        <strain evidence="2">20211129_DDA</strain>
        <tissue evidence="2">Liver</tissue>
    </source>
</reference>
<evidence type="ECO:0000313" key="3">
    <source>
        <dbReference type="Proteomes" id="UP001066276"/>
    </source>
</evidence>
<dbReference type="Proteomes" id="UP001066276">
    <property type="component" value="Chromosome 7"/>
</dbReference>
<protein>
    <submittedName>
        <fullName evidence="2">Uncharacterized protein</fullName>
    </submittedName>
</protein>
<feature type="compositionally biased region" description="Low complexity" evidence="1">
    <location>
        <begin position="412"/>
        <end position="427"/>
    </location>
</feature>
<feature type="compositionally biased region" description="Low complexity" evidence="1">
    <location>
        <begin position="51"/>
        <end position="62"/>
    </location>
</feature>
<accession>A0AAV7PYZ3</accession>
<feature type="compositionally biased region" description="Polar residues" evidence="1">
    <location>
        <begin position="33"/>
        <end position="42"/>
    </location>
</feature>
<dbReference type="AlphaFoldDB" id="A0AAV7PYZ3"/>
<feature type="compositionally biased region" description="Polar residues" evidence="1">
    <location>
        <begin position="260"/>
        <end position="294"/>
    </location>
</feature>
<feature type="compositionally biased region" description="Basic and acidic residues" evidence="1">
    <location>
        <begin position="1"/>
        <end position="13"/>
    </location>
</feature>